<dbReference type="Pfam" id="PF09821">
    <property type="entry name" value="AAA_assoc_C"/>
    <property type="match status" value="1"/>
</dbReference>
<dbReference type="EMBL" id="NMUF01000048">
    <property type="protein sequence ID" value="RFA95866.1"/>
    <property type="molecule type" value="Genomic_DNA"/>
</dbReference>
<comment type="caution">
    <text evidence="2">The sequence shown here is derived from an EMBL/GenBank/DDBJ whole genome shotgun (WGS) entry which is preliminary data.</text>
</comment>
<accession>A0A371QYR9</accession>
<evidence type="ECO:0000313" key="4">
    <source>
        <dbReference type="Proteomes" id="UP000257123"/>
    </source>
</evidence>
<dbReference type="Proteomes" id="UP000256877">
    <property type="component" value="Unassembled WGS sequence"/>
</dbReference>
<dbReference type="AlphaFoldDB" id="A0A371QYR9"/>
<protein>
    <submittedName>
        <fullName evidence="2">Uncharacterized protein</fullName>
    </submittedName>
</protein>
<sequence>MRFPPVGVDQVLGLLKIIHNLGGRADAMYVNDAVDADMGDLSHVVDAAEALGLVKAQGGDLELTAEGRLAVERPVREFQKRLRDKLGSLEPFASLLKFITEAGRVEFEEALKFIQSLGYDADSAKKIIDWAVFAQLVEIDDGNWVVPA</sequence>
<name>A0A371QYR9_9CREN</name>
<dbReference type="Proteomes" id="UP000257123">
    <property type="component" value="Unassembled WGS sequence"/>
</dbReference>
<dbReference type="EMBL" id="NMUE01000032">
    <property type="protein sequence ID" value="RFA94658.1"/>
    <property type="molecule type" value="Genomic_DNA"/>
</dbReference>
<dbReference type="OrthoDB" id="26983at2157"/>
<organism evidence="2 3">
    <name type="scientific">Pyrobaculum aerophilum</name>
    <dbReference type="NCBI Taxonomy" id="13773"/>
    <lineage>
        <taxon>Archaea</taxon>
        <taxon>Thermoproteota</taxon>
        <taxon>Thermoprotei</taxon>
        <taxon>Thermoproteales</taxon>
        <taxon>Thermoproteaceae</taxon>
        <taxon>Pyrobaculum</taxon>
    </lineage>
</organism>
<dbReference type="RefSeq" id="WP_116421534.1">
    <property type="nucleotide sequence ID" value="NZ_DAIOPL010000058.1"/>
</dbReference>
<evidence type="ECO:0000313" key="2">
    <source>
        <dbReference type="EMBL" id="RFA95866.1"/>
    </source>
</evidence>
<dbReference type="InterPro" id="IPR018632">
    <property type="entry name" value="AAA-associated_dom_C"/>
</dbReference>
<gene>
    <name evidence="1" type="ORF">CGL51_09335</name>
    <name evidence="2" type="ORF">CGL52_12110</name>
</gene>
<evidence type="ECO:0000313" key="1">
    <source>
        <dbReference type="EMBL" id="RFA94658.1"/>
    </source>
</evidence>
<evidence type="ECO:0000313" key="3">
    <source>
        <dbReference type="Proteomes" id="UP000256877"/>
    </source>
</evidence>
<proteinExistence type="predicted"/>
<reference evidence="3 4" key="1">
    <citation type="submission" date="2017-07" db="EMBL/GenBank/DDBJ databases">
        <title>Draft genome sequence of aerobic hyperthermophilic archaea, Pyrobaculum aerophilum YKB31 and YKB32.</title>
        <authorList>
            <person name="Mochizuki T."/>
            <person name="Berliner A.J."/>
            <person name="Yoshida-Takashima Y."/>
            <person name="Takaki Y."/>
            <person name="Nunoura T."/>
            <person name="Takai K."/>
        </authorList>
    </citation>
    <scope>NUCLEOTIDE SEQUENCE [LARGE SCALE GENOMIC DNA]</scope>
    <source>
        <strain evidence="1 4">YKB31</strain>
        <strain evidence="2 3">YKB32</strain>
    </source>
</reference>